<protein>
    <submittedName>
        <fullName evidence="1">Uncharacterized protein</fullName>
    </submittedName>
</protein>
<dbReference type="STRING" id="1450537.A0A395HVA7"/>
<sequence>MALSFRYMPDVSNLYGNPAKASDHSVGYIRQNIMSHTMVAMEIQTGQALLMLNFYLHSSDDGHLAKLVRTVAFAEQLCRPYEEKSKKTLPVTGDMWPNIGNIAVDSIGVIFQDLWVRGAGFFGIVGEVWSSDIGTSLVHFVGFDH</sequence>
<dbReference type="Proteomes" id="UP000248961">
    <property type="component" value="Unassembled WGS sequence"/>
</dbReference>
<proteinExistence type="predicted"/>
<accession>A0A395HVA7</accession>
<dbReference type="RefSeq" id="XP_025550497.1">
    <property type="nucleotide sequence ID" value="XM_025697085.1"/>
</dbReference>
<reference evidence="1 2" key="1">
    <citation type="submission" date="2018-02" db="EMBL/GenBank/DDBJ databases">
        <title>The genomes of Aspergillus section Nigri reveals drivers in fungal speciation.</title>
        <authorList>
            <consortium name="DOE Joint Genome Institute"/>
            <person name="Vesth T.C."/>
            <person name="Nybo J."/>
            <person name="Theobald S."/>
            <person name="Brandl J."/>
            <person name="Frisvad J.C."/>
            <person name="Nielsen K.F."/>
            <person name="Lyhne E.K."/>
            <person name="Kogle M.E."/>
            <person name="Kuo A."/>
            <person name="Riley R."/>
            <person name="Clum A."/>
            <person name="Nolan M."/>
            <person name="Lipzen A."/>
            <person name="Salamov A."/>
            <person name="Henrissat B."/>
            <person name="Wiebenga A."/>
            <person name="De vries R.P."/>
            <person name="Grigoriev I.V."/>
            <person name="Mortensen U.H."/>
            <person name="Andersen M.R."/>
            <person name="Baker S.E."/>
        </authorList>
    </citation>
    <scope>NUCLEOTIDE SEQUENCE [LARGE SCALE GENOMIC DNA]</scope>
    <source>
        <strain evidence="1 2">CBS 101889</strain>
    </source>
</reference>
<organism evidence="1 2">
    <name type="scientific">Aspergillus homomorphus (strain CBS 101889)</name>
    <dbReference type="NCBI Taxonomy" id="1450537"/>
    <lineage>
        <taxon>Eukaryota</taxon>
        <taxon>Fungi</taxon>
        <taxon>Dikarya</taxon>
        <taxon>Ascomycota</taxon>
        <taxon>Pezizomycotina</taxon>
        <taxon>Eurotiomycetes</taxon>
        <taxon>Eurotiomycetidae</taxon>
        <taxon>Eurotiales</taxon>
        <taxon>Aspergillaceae</taxon>
        <taxon>Aspergillus</taxon>
        <taxon>Aspergillus subgen. Circumdati</taxon>
    </lineage>
</organism>
<dbReference type="GeneID" id="37201374"/>
<keyword evidence="2" id="KW-1185">Reference proteome</keyword>
<name>A0A395HVA7_ASPHC</name>
<dbReference type="AlphaFoldDB" id="A0A395HVA7"/>
<dbReference type="VEuPathDB" id="FungiDB:BO97DRAFT_425657"/>
<dbReference type="EMBL" id="KZ824289">
    <property type="protein sequence ID" value="RAL11343.1"/>
    <property type="molecule type" value="Genomic_DNA"/>
</dbReference>
<evidence type="ECO:0000313" key="2">
    <source>
        <dbReference type="Proteomes" id="UP000248961"/>
    </source>
</evidence>
<gene>
    <name evidence="1" type="ORF">BO97DRAFT_425657</name>
</gene>
<evidence type="ECO:0000313" key="1">
    <source>
        <dbReference type="EMBL" id="RAL11343.1"/>
    </source>
</evidence>